<gene>
    <name evidence="2" type="ORF">EI684_07240</name>
</gene>
<protein>
    <submittedName>
        <fullName evidence="2">NACHT domain-containing protein</fullName>
    </submittedName>
</protein>
<sequence>MLQIKLLGSPEIRRDGVVLNEITSRKALALLFFLVTTERHHFRDKLAGLFWYDMPDIQARKNLRNLIPCLRLSFSSYITINRHTLGIDPSAPIWCDVQRFQQALEGHGQAIALAQLEEVLALYQGEFLQGFYVADAPVFEEWMLSQRNHLARLMTQGLEGWAERAFAEGHYQQGLQATERLLQFEPWNEKAHQLQMLLLAARGERERALLQFDWCAHELRKEFQFEPDAKTHDIYMHIKNGLFHDVRHEVHATAMSIFNRIMPSQAPSTVALLPRAWTTASEQPLYGREGELGQLEQWLLRDRCRLITLSGRMGSGKTALIQALGQRMQRGATWGQPWCVLSQSVRMVTDLNEIYAHWLQHLVPGCHVLHAAEYPVLLLQQLRQQPCLLVLDDLDWLLHSAAHKPQQRELWGLIEMLLSHEHQSCLVLIGRSIPPFNAYFAFTSPLVRHLPLTGLSYAAAYDLLQGYQLKGSLIHQRQLIEQHDALPLFLHLAAREFATTYGGYLDCYEQPDLPLLEVVGSVLDVEFANLGQTGRLVMHLLAAVPQALTLTQITQALHAKGTCCDLWPVIQQLVQAALIISLDGTFTLSSMVRSYVRLRLVEAPSVPQLLGGPGLAREAEEA</sequence>
<dbReference type="InterPro" id="IPR011990">
    <property type="entry name" value="TPR-like_helical_dom_sf"/>
</dbReference>
<dbReference type="Gene3D" id="1.25.40.10">
    <property type="entry name" value="Tetratricopeptide repeat domain"/>
    <property type="match status" value="1"/>
</dbReference>
<dbReference type="AlphaFoldDB" id="A0A426U3G1"/>
<dbReference type="InterPro" id="IPR051677">
    <property type="entry name" value="AfsR-DnrI-RedD_regulator"/>
</dbReference>
<reference evidence="2 3" key="1">
    <citation type="submission" date="2018-12" db="EMBL/GenBank/DDBJ databases">
        <title>Genome Sequence of Candidatus Viridilinea halotolerans isolated from saline sulfide-rich spring.</title>
        <authorList>
            <person name="Grouzdev D.S."/>
            <person name="Burganskaya E.I."/>
            <person name="Krutkina M.S."/>
            <person name="Sukhacheva M.V."/>
            <person name="Gorlenko V.M."/>
        </authorList>
    </citation>
    <scope>NUCLEOTIDE SEQUENCE [LARGE SCALE GENOMIC DNA]</scope>
    <source>
        <strain evidence="2">Chok-6</strain>
    </source>
</reference>
<dbReference type="SMART" id="SM01043">
    <property type="entry name" value="BTAD"/>
    <property type="match status" value="1"/>
</dbReference>
<evidence type="ECO:0000313" key="3">
    <source>
        <dbReference type="Proteomes" id="UP000280307"/>
    </source>
</evidence>
<dbReference type="SUPFAM" id="SSF48452">
    <property type="entry name" value="TPR-like"/>
    <property type="match status" value="1"/>
</dbReference>
<dbReference type="SUPFAM" id="SSF52540">
    <property type="entry name" value="P-loop containing nucleoside triphosphate hydrolases"/>
    <property type="match status" value="1"/>
</dbReference>
<dbReference type="InterPro" id="IPR036388">
    <property type="entry name" value="WH-like_DNA-bd_sf"/>
</dbReference>
<dbReference type="Pfam" id="PF03704">
    <property type="entry name" value="BTAD"/>
    <property type="match status" value="1"/>
</dbReference>
<dbReference type="PANTHER" id="PTHR35807">
    <property type="entry name" value="TRANSCRIPTIONAL REGULATOR REDD-RELATED"/>
    <property type="match status" value="1"/>
</dbReference>
<name>A0A426U3G1_9CHLR</name>
<dbReference type="Gene3D" id="1.10.10.10">
    <property type="entry name" value="Winged helix-like DNA-binding domain superfamily/Winged helix DNA-binding domain"/>
    <property type="match status" value="1"/>
</dbReference>
<proteinExistence type="predicted"/>
<dbReference type="Pfam" id="PF13191">
    <property type="entry name" value="AAA_16"/>
    <property type="match status" value="1"/>
</dbReference>
<evidence type="ECO:0000259" key="1">
    <source>
        <dbReference type="SMART" id="SM01043"/>
    </source>
</evidence>
<dbReference type="InterPro" id="IPR041664">
    <property type="entry name" value="AAA_16"/>
</dbReference>
<dbReference type="EMBL" id="RSAS01000278">
    <property type="protein sequence ID" value="RRR74377.1"/>
    <property type="molecule type" value="Genomic_DNA"/>
</dbReference>
<dbReference type="InterPro" id="IPR005158">
    <property type="entry name" value="BTAD"/>
</dbReference>
<feature type="domain" description="Bacterial transcriptional activator" evidence="1">
    <location>
        <begin position="95"/>
        <end position="239"/>
    </location>
</feature>
<accession>A0A426U3G1</accession>
<organism evidence="2 3">
    <name type="scientific">Candidatus Viridilinea halotolerans</name>
    <dbReference type="NCBI Taxonomy" id="2491704"/>
    <lineage>
        <taxon>Bacteria</taxon>
        <taxon>Bacillati</taxon>
        <taxon>Chloroflexota</taxon>
        <taxon>Chloroflexia</taxon>
        <taxon>Chloroflexales</taxon>
        <taxon>Chloroflexineae</taxon>
        <taxon>Oscillochloridaceae</taxon>
        <taxon>Candidatus Viridilinea</taxon>
    </lineage>
</organism>
<evidence type="ECO:0000313" key="2">
    <source>
        <dbReference type="EMBL" id="RRR74377.1"/>
    </source>
</evidence>
<comment type="caution">
    <text evidence="2">The sequence shown here is derived from an EMBL/GenBank/DDBJ whole genome shotgun (WGS) entry which is preliminary data.</text>
</comment>
<dbReference type="Proteomes" id="UP000280307">
    <property type="component" value="Unassembled WGS sequence"/>
</dbReference>
<dbReference type="Gene3D" id="3.40.50.300">
    <property type="entry name" value="P-loop containing nucleotide triphosphate hydrolases"/>
    <property type="match status" value="1"/>
</dbReference>
<dbReference type="InterPro" id="IPR027417">
    <property type="entry name" value="P-loop_NTPase"/>
</dbReference>